<gene>
    <name evidence="1" type="ORF">SEVIR_5G428266v2</name>
</gene>
<dbReference type="Proteomes" id="UP000298652">
    <property type="component" value="Chromosome 5"/>
</dbReference>
<sequence length="93" mass="10306">MHVWFVCCDFSRKRNVLIGSKQFRFALCPVLPARCFGAHSSSSSARSLSAAWIWAMARRELANGCNGRPRTMHGLRCVSSIANVSPLAHIRST</sequence>
<name>A0A4U6UPH9_SETVI</name>
<dbReference type="Gramene" id="TKW18401">
    <property type="protein sequence ID" value="TKW18401"/>
    <property type="gene ID" value="SEVIR_5G428266v2"/>
</dbReference>
<dbReference type="EMBL" id="CM016556">
    <property type="protein sequence ID" value="TKW18401.1"/>
    <property type="molecule type" value="Genomic_DNA"/>
</dbReference>
<reference evidence="1" key="1">
    <citation type="submission" date="2019-03" db="EMBL/GenBank/DDBJ databases">
        <title>WGS assembly of Setaria viridis.</title>
        <authorList>
            <person name="Huang P."/>
            <person name="Jenkins J."/>
            <person name="Grimwood J."/>
            <person name="Barry K."/>
            <person name="Healey A."/>
            <person name="Mamidi S."/>
            <person name="Sreedasyam A."/>
            <person name="Shu S."/>
            <person name="Feldman M."/>
            <person name="Wu J."/>
            <person name="Yu Y."/>
            <person name="Chen C."/>
            <person name="Johnson J."/>
            <person name="Rokhsar D."/>
            <person name="Baxter I."/>
            <person name="Schmutz J."/>
            <person name="Brutnell T."/>
            <person name="Kellogg E."/>
        </authorList>
    </citation>
    <scope>NUCLEOTIDE SEQUENCE [LARGE SCALE GENOMIC DNA]</scope>
</reference>
<proteinExistence type="predicted"/>
<dbReference type="AlphaFoldDB" id="A0A4U6UPH9"/>
<keyword evidence="2" id="KW-1185">Reference proteome</keyword>
<evidence type="ECO:0000313" key="2">
    <source>
        <dbReference type="Proteomes" id="UP000298652"/>
    </source>
</evidence>
<accession>A0A4U6UPH9</accession>
<protein>
    <submittedName>
        <fullName evidence="1">Uncharacterized protein</fullName>
    </submittedName>
</protein>
<organism evidence="1 2">
    <name type="scientific">Setaria viridis</name>
    <name type="common">Green bristlegrass</name>
    <name type="synonym">Setaria italica subsp. viridis</name>
    <dbReference type="NCBI Taxonomy" id="4556"/>
    <lineage>
        <taxon>Eukaryota</taxon>
        <taxon>Viridiplantae</taxon>
        <taxon>Streptophyta</taxon>
        <taxon>Embryophyta</taxon>
        <taxon>Tracheophyta</taxon>
        <taxon>Spermatophyta</taxon>
        <taxon>Magnoliopsida</taxon>
        <taxon>Liliopsida</taxon>
        <taxon>Poales</taxon>
        <taxon>Poaceae</taxon>
        <taxon>PACMAD clade</taxon>
        <taxon>Panicoideae</taxon>
        <taxon>Panicodae</taxon>
        <taxon>Paniceae</taxon>
        <taxon>Cenchrinae</taxon>
        <taxon>Setaria</taxon>
    </lineage>
</organism>
<evidence type="ECO:0000313" key="1">
    <source>
        <dbReference type="EMBL" id="TKW18401.1"/>
    </source>
</evidence>